<feature type="compositionally biased region" description="Polar residues" evidence="1">
    <location>
        <begin position="182"/>
        <end position="194"/>
    </location>
</feature>
<feature type="region of interest" description="Disordered" evidence="1">
    <location>
        <begin position="1"/>
        <end position="216"/>
    </location>
</feature>
<feature type="compositionally biased region" description="Pro residues" evidence="1">
    <location>
        <begin position="33"/>
        <end position="42"/>
    </location>
</feature>
<evidence type="ECO:0000313" key="3">
    <source>
        <dbReference type="Proteomes" id="UP000076722"/>
    </source>
</evidence>
<dbReference type="EMBL" id="KV419432">
    <property type="protein sequence ID" value="KZS88923.1"/>
    <property type="molecule type" value="Genomic_DNA"/>
</dbReference>
<dbReference type="Gene3D" id="3.30.710.10">
    <property type="entry name" value="Potassium Channel Kv1.1, Chain A"/>
    <property type="match status" value="1"/>
</dbReference>
<dbReference type="STRING" id="1314777.A0A164PPN5"/>
<evidence type="ECO:0000313" key="2">
    <source>
        <dbReference type="EMBL" id="KZS88923.1"/>
    </source>
</evidence>
<feature type="compositionally biased region" description="Polar residues" evidence="1">
    <location>
        <begin position="136"/>
        <end position="149"/>
    </location>
</feature>
<evidence type="ECO:0008006" key="4">
    <source>
        <dbReference type="Google" id="ProtNLM"/>
    </source>
</evidence>
<dbReference type="InterPro" id="IPR011333">
    <property type="entry name" value="SKP1/BTB/POZ_sf"/>
</dbReference>
<dbReference type="AlphaFoldDB" id="A0A164PPN5"/>
<dbReference type="SUPFAM" id="SSF54695">
    <property type="entry name" value="POZ domain"/>
    <property type="match status" value="1"/>
</dbReference>
<evidence type="ECO:0000256" key="1">
    <source>
        <dbReference type="SAM" id="MobiDB-lite"/>
    </source>
</evidence>
<reference evidence="2 3" key="1">
    <citation type="journal article" date="2016" name="Mol. Biol. Evol.">
        <title>Comparative Genomics of Early-Diverging Mushroom-Forming Fungi Provides Insights into the Origins of Lignocellulose Decay Capabilities.</title>
        <authorList>
            <person name="Nagy L.G."/>
            <person name="Riley R."/>
            <person name="Tritt A."/>
            <person name="Adam C."/>
            <person name="Daum C."/>
            <person name="Floudas D."/>
            <person name="Sun H."/>
            <person name="Yadav J.S."/>
            <person name="Pangilinan J."/>
            <person name="Larsson K.H."/>
            <person name="Matsuura K."/>
            <person name="Barry K."/>
            <person name="Labutti K."/>
            <person name="Kuo R."/>
            <person name="Ohm R.A."/>
            <person name="Bhattacharya S.S."/>
            <person name="Shirouzu T."/>
            <person name="Yoshinaga Y."/>
            <person name="Martin F.M."/>
            <person name="Grigoriev I.V."/>
            <person name="Hibbett D.S."/>
        </authorList>
    </citation>
    <scope>NUCLEOTIDE SEQUENCE [LARGE SCALE GENOMIC DNA]</scope>
    <source>
        <strain evidence="2 3">HHB9708</strain>
    </source>
</reference>
<keyword evidence="3" id="KW-1185">Reference proteome</keyword>
<protein>
    <recommendedName>
        <fullName evidence="4">BTB domain-containing protein</fullName>
    </recommendedName>
</protein>
<sequence length="457" mass="50883">MSMFTSYTIRSTGSVRSLASQSPPEELNLADVSPPPSSPPMASPIVRPPSFEYARSHRTGSRASVLTESRSPSPRPVTIRPVGSPAHPRPTSYHEQSPHGWLTGSPTIPRSRSRTPSPSPSPPAQYPGLFSPPNDSPMSHHTPRSSTLYHSPPGTPPTPNTNINGYQAVYRIDTPVDPPPGSSHSQRSPHSQFGGSHPESLHSRNSQFQSESGIENGKAIDVPITRQESALSHYQRPPQTRHERYYLDDGNVTFLVQNTLFCVHRHFFLKHSTAFTDALEFPQLVGSSPSMPCRLVRVTVEEFVCLLDYFYEWVGSILSVDDIPIGKWVLLLRAATSYSFTRPREIAMRIIQSKFSIIPLVDRIILAEQCGITEWLESSWEEFIRRNEPMSLEEGMRFGMETVIKVAAAREVQKLRRVSEAGEILADVMAIRARMVSPQPPAIRSRTASISMQSTQL</sequence>
<feature type="compositionally biased region" description="Low complexity" evidence="1">
    <location>
        <begin position="105"/>
        <end position="116"/>
    </location>
</feature>
<name>A0A164PPN5_9AGAM</name>
<feature type="compositionally biased region" description="Polar residues" evidence="1">
    <location>
        <begin position="1"/>
        <end position="23"/>
    </location>
</feature>
<feature type="compositionally biased region" description="Polar residues" evidence="1">
    <location>
        <begin position="61"/>
        <end position="72"/>
    </location>
</feature>
<feature type="compositionally biased region" description="Polar residues" evidence="1">
    <location>
        <begin position="203"/>
        <end position="213"/>
    </location>
</feature>
<dbReference type="Proteomes" id="UP000076722">
    <property type="component" value="Unassembled WGS sequence"/>
</dbReference>
<proteinExistence type="predicted"/>
<accession>A0A164PPN5</accession>
<organism evidence="2 3">
    <name type="scientific">Sistotremastrum niveocremeum HHB9708</name>
    <dbReference type="NCBI Taxonomy" id="1314777"/>
    <lineage>
        <taxon>Eukaryota</taxon>
        <taxon>Fungi</taxon>
        <taxon>Dikarya</taxon>
        <taxon>Basidiomycota</taxon>
        <taxon>Agaricomycotina</taxon>
        <taxon>Agaricomycetes</taxon>
        <taxon>Sistotremastrales</taxon>
        <taxon>Sistotremastraceae</taxon>
        <taxon>Sertulicium</taxon>
        <taxon>Sertulicium niveocremeum</taxon>
    </lineage>
</organism>
<dbReference type="OrthoDB" id="3223751at2759"/>
<gene>
    <name evidence="2" type="ORF">SISNIDRAFT_489767</name>
</gene>